<comment type="caution">
    <text evidence="6">The sequence shown here is derived from an EMBL/GenBank/DDBJ whole genome shotgun (WGS) entry which is preliminary data.</text>
</comment>
<dbReference type="PANTHER" id="PTHR10961">
    <property type="entry name" value="PEROXISOMAL SARCOSINE OXIDASE"/>
    <property type="match status" value="1"/>
</dbReference>
<dbReference type="EC" id="1.5.3.2" evidence="6"/>
<reference evidence="6 7" key="1">
    <citation type="submission" date="2021-08" db="EMBL/GenBank/DDBJ databases">
        <authorList>
            <person name="Tuo L."/>
        </authorList>
    </citation>
    <scope>NUCLEOTIDE SEQUENCE [LARGE SCALE GENOMIC DNA]</scope>
    <source>
        <strain evidence="6 7">JCM 31229</strain>
    </source>
</reference>
<dbReference type="SUPFAM" id="SSF54373">
    <property type="entry name" value="FAD-linked reductases, C-terminal domain"/>
    <property type="match status" value="1"/>
</dbReference>
<dbReference type="PANTHER" id="PTHR10961:SF7">
    <property type="entry name" value="FAD DEPENDENT OXIDOREDUCTASE DOMAIN-CONTAINING PROTEIN"/>
    <property type="match status" value="1"/>
</dbReference>
<keyword evidence="7" id="KW-1185">Reference proteome</keyword>
<dbReference type="InterPro" id="IPR006076">
    <property type="entry name" value="FAD-dep_OxRdtase"/>
</dbReference>
<dbReference type="Pfam" id="PF01266">
    <property type="entry name" value="DAO"/>
    <property type="match status" value="1"/>
</dbReference>
<evidence type="ECO:0000256" key="3">
    <source>
        <dbReference type="ARBA" id="ARBA00022827"/>
    </source>
</evidence>
<organism evidence="6 7">
    <name type="scientific">Sphingomonas colocasiae</name>
    <dbReference type="NCBI Taxonomy" id="1848973"/>
    <lineage>
        <taxon>Bacteria</taxon>
        <taxon>Pseudomonadati</taxon>
        <taxon>Pseudomonadota</taxon>
        <taxon>Alphaproteobacteria</taxon>
        <taxon>Sphingomonadales</taxon>
        <taxon>Sphingomonadaceae</taxon>
        <taxon>Sphingomonas</taxon>
    </lineage>
</organism>
<gene>
    <name evidence="6" type="primary">solA</name>
    <name evidence="6" type="ORF">K7G82_09960</name>
</gene>
<proteinExistence type="predicted"/>
<dbReference type="NCBIfam" id="NF008425">
    <property type="entry name" value="PRK11259.1"/>
    <property type="match status" value="1"/>
</dbReference>
<evidence type="ECO:0000256" key="4">
    <source>
        <dbReference type="ARBA" id="ARBA00023002"/>
    </source>
</evidence>
<evidence type="ECO:0000256" key="2">
    <source>
        <dbReference type="ARBA" id="ARBA00022630"/>
    </source>
</evidence>
<evidence type="ECO:0000313" key="7">
    <source>
        <dbReference type="Proteomes" id="UP000706039"/>
    </source>
</evidence>
<dbReference type="SUPFAM" id="SSF51905">
    <property type="entry name" value="FAD/NAD(P)-binding domain"/>
    <property type="match status" value="1"/>
</dbReference>
<dbReference type="Gene3D" id="3.30.9.10">
    <property type="entry name" value="D-Amino Acid Oxidase, subunit A, domain 2"/>
    <property type="match status" value="1"/>
</dbReference>
<evidence type="ECO:0000313" key="6">
    <source>
        <dbReference type="EMBL" id="MBY8822618.1"/>
    </source>
</evidence>
<accession>A0ABS7PN14</accession>
<keyword evidence="2" id="KW-0285">Flavoprotein</keyword>
<dbReference type="GO" id="GO:0050131">
    <property type="term" value="F:N-methyl-L-amino-acid oxidase activity"/>
    <property type="evidence" value="ECO:0007669"/>
    <property type="project" value="UniProtKB-EC"/>
</dbReference>
<keyword evidence="3" id="KW-0274">FAD</keyword>
<protein>
    <submittedName>
        <fullName evidence="6">N-methyl-L-tryptophan oxidase</fullName>
        <ecNumber evidence="6">1.5.3.2</ecNumber>
    </submittedName>
</protein>
<feature type="domain" description="FAD dependent oxidoreductase" evidence="5">
    <location>
        <begin position="6"/>
        <end position="370"/>
    </location>
</feature>
<dbReference type="Gene3D" id="3.50.50.60">
    <property type="entry name" value="FAD/NAD(P)-binding domain"/>
    <property type="match status" value="1"/>
</dbReference>
<keyword evidence="4 6" id="KW-0560">Oxidoreductase</keyword>
<evidence type="ECO:0000259" key="5">
    <source>
        <dbReference type="Pfam" id="PF01266"/>
    </source>
</evidence>
<dbReference type="InterPro" id="IPR045170">
    <property type="entry name" value="MTOX"/>
</dbReference>
<dbReference type="RefSeq" id="WP_222989686.1">
    <property type="nucleotide sequence ID" value="NZ_JAINVV010000004.1"/>
</dbReference>
<sequence length="403" mass="43454">MTETADVIVIGLGAMGAAALHQLARRGARVLGIDRFAPPHDSGSSHGETRITRQAIGEGEIYVPLVLRSHEIWRELEAETGEQLLLECGFVAIDSSGGQAVMHGKNGFAERTERAAARFRIPHEVLTPDELMHRFPGFTLRGDERVYYEPGGGLVYPERCIAAQLQRAAALGAELRLNETVQAIVPVAGGVRVTTSRGSYEGGHVVVAAGGWTPALIGPPLRRLQLLRQVLHWFVPDRPSRYQAGHFPTFIWAHGVAPEDSFYGFPIAPGATPGVKLATEQFSTGMGAPHDLDRTVTAAEVEAMHVAHADGRLIGLSRSALRSAACFYTNAPDGDFAIDHRPDSDRVLVVSACSGHGFKHSAGIGEHVARVLDGEDSLRPAFALDRPALEPFRMREPDKPVSS</sequence>
<dbReference type="EMBL" id="JAINVV010000004">
    <property type="protein sequence ID" value="MBY8822618.1"/>
    <property type="molecule type" value="Genomic_DNA"/>
</dbReference>
<evidence type="ECO:0000256" key="1">
    <source>
        <dbReference type="ARBA" id="ARBA00001974"/>
    </source>
</evidence>
<name>A0ABS7PN14_9SPHN</name>
<comment type="cofactor">
    <cofactor evidence="1">
        <name>FAD</name>
        <dbReference type="ChEBI" id="CHEBI:57692"/>
    </cofactor>
</comment>
<dbReference type="InterPro" id="IPR036188">
    <property type="entry name" value="FAD/NAD-bd_sf"/>
</dbReference>
<dbReference type="Proteomes" id="UP000706039">
    <property type="component" value="Unassembled WGS sequence"/>
</dbReference>